<organism evidence="6 7">
    <name type="scientific">Rhodoblastus acidophilus</name>
    <name type="common">Rhodopseudomonas acidophila</name>
    <dbReference type="NCBI Taxonomy" id="1074"/>
    <lineage>
        <taxon>Bacteria</taxon>
        <taxon>Pseudomonadati</taxon>
        <taxon>Pseudomonadota</taxon>
        <taxon>Alphaproteobacteria</taxon>
        <taxon>Hyphomicrobiales</taxon>
        <taxon>Rhodoblastaceae</taxon>
        <taxon>Rhodoblastus</taxon>
    </lineage>
</organism>
<dbReference type="EMBL" id="FYDG01000001">
    <property type="protein sequence ID" value="SNB60301.1"/>
    <property type="molecule type" value="Genomic_DNA"/>
</dbReference>
<comment type="similarity">
    <text evidence="1">Belongs to the leucine-binding protein family.</text>
</comment>
<evidence type="ECO:0000313" key="6">
    <source>
        <dbReference type="EMBL" id="SNB60301.1"/>
    </source>
</evidence>
<dbReference type="InterPro" id="IPR028081">
    <property type="entry name" value="Leu-bd"/>
</dbReference>
<evidence type="ECO:0000313" key="7">
    <source>
        <dbReference type="Proteomes" id="UP000198418"/>
    </source>
</evidence>
<dbReference type="Gene3D" id="3.40.50.2300">
    <property type="match status" value="2"/>
</dbReference>
<dbReference type="AlphaFoldDB" id="A0A212QM45"/>
<accession>A0A212QM45</accession>
<dbReference type="SUPFAM" id="SSF53822">
    <property type="entry name" value="Periplasmic binding protein-like I"/>
    <property type="match status" value="1"/>
</dbReference>
<keyword evidence="2 4" id="KW-0732">Signal</keyword>
<feature type="signal peptide" evidence="4">
    <location>
        <begin position="1"/>
        <end position="38"/>
    </location>
</feature>
<evidence type="ECO:0000256" key="2">
    <source>
        <dbReference type="ARBA" id="ARBA00022729"/>
    </source>
</evidence>
<sequence>MPIRQGGPRRARARAPKFLCAIAGFVAALAIPAVEARAQSAFVIPGAAPLSPARPLPGRPAPAASDPCADQPEACRAALRKLSEGLRAAGDVQAQAGGAQAPAGPPRADTAPAYGGLREAAGAADLRFGMIVPLSGANKEFGSELKLGAETAFDVANEAGGVNGRPLRIVAADDGYDPRRTPDIAKALVDKDKVFGFLCNFGSATSESILPYVLERKLIFFGAFSGAGLLRQQPPDRYVFNFRASYAEETEAAARYLVKVRRIDPSDIAVFAQDDAFGEAGFAGAEKAMRAMGSPEPLLHLRYERNTIDVGAAIDEIRKRQKAKGKGNAGHIRAVIMVATYRAAAKFVEKAREAFPDVILTNVSAVGSNTFADELKLLGARYIKGVVVTQVVPDPDGHSSIALEYKAALARYFPLEHADYVSFEAYISAKVLIDGLKKAGAAPDSDKVVAGLESIRGLDLGLGPTVNYSASEHQAVHKVWGTQLDDSGRFRPIDLE</sequence>
<evidence type="ECO:0000256" key="1">
    <source>
        <dbReference type="ARBA" id="ARBA00010062"/>
    </source>
</evidence>
<reference evidence="7" key="1">
    <citation type="submission" date="2017-06" db="EMBL/GenBank/DDBJ databases">
        <authorList>
            <person name="Varghese N."/>
            <person name="Submissions S."/>
        </authorList>
    </citation>
    <scope>NUCLEOTIDE SEQUENCE [LARGE SCALE GENOMIC DNA]</scope>
    <source>
        <strain evidence="7">DSM 137</strain>
    </source>
</reference>
<dbReference type="Proteomes" id="UP000198418">
    <property type="component" value="Unassembled WGS sequence"/>
</dbReference>
<dbReference type="InterPro" id="IPR028082">
    <property type="entry name" value="Peripla_BP_I"/>
</dbReference>
<feature type="chain" id="PRO_5012623229" evidence="4">
    <location>
        <begin position="39"/>
        <end position="496"/>
    </location>
</feature>
<dbReference type="Pfam" id="PF13458">
    <property type="entry name" value="Peripla_BP_6"/>
    <property type="match status" value="1"/>
</dbReference>
<dbReference type="RefSeq" id="WP_088519215.1">
    <property type="nucleotide sequence ID" value="NZ_FYDG01000001.1"/>
</dbReference>
<gene>
    <name evidence="6" type="ORF">SAMN06265338_101782</name>
</gene>
<proteinExistence type="inferred from homology"/>
<dbReference type="PANTHER" id="PTHR47235">
    <property type="entry name" value="BLR6548 PROTEIN"/>
    <property type="match status" value="1"/>
</dbReference>
<protein>
    <submittedName>
        <fullName evidence="6">Amino acid/amide ABC transporter substrate-binding protein, HAAT family</fullName>
    </submittedName>
</protein>
<evidence type="ECO:0000259" key="5">
    <source>
        <dbReference type="Pfam" id="PF13458"/>
    </source>
</evidence>
<feature type="region of interest" description="Disordered" evidence="3">
    <location>
        <begin position="49"/>
        <end position="69"/>
    </location>
</feature>
<keyword evidence="7" id="KW-1185">Reference proteome</keyword>
<evidence type="ECO:0000256" key="4">
    <source>
        <dbReference type="SAM" id="SignalP"/>
    </source>
</evidence>
<name>A0A212QM45_RHOAC</name>
<dbReference type="PANTHER" id="PTHR47235:SF1">
    <property type="entry name" value="BLR6548 PROTEIN"/>
    <property type="match status" value="1"/>
</dbReference>
<feature type="domain" description="Leucine-binding protein" evidence="5">
    <location>
        <begin position="126"/>
        <end position="488"/>
    </location>
</feature>
<dbReference type="CDD" id="cd19978">
    <property type="entry name" value="PBP1_ABC_ligand_binding-like"/>
    <property type="match status" value="1"/>
</dbReference>
<evidence type="ECO:0000256" key="3">
    <source>
        <dbReference type="SAM" id="MobiDB-lite"/>
    </source>
</evidence>